<dbReference type="GO" id="GO:0006364">
    <property type="term" value="P:rRNA processing"/>
    <property type="evidence" value="ECO:0007669"/>
    <property type="project" value="InterPro"/>
</dbReference>
<name>A0AAE9W755_9SCHI</name>
<dbReference type="PROSITE" id="PS50082">
    <property type="entry name" value="WD_REPEATS_2"/>
    <property type="match status" value="3"/>
</dbReference>
<dbReference type="GO" id="GO:0005634">
    <property type="term" value="C:nucleus"/>
    <property type="evidence" value="ECO:0007669"/>
    <property type="project" value="TreeGrafter"/>
</dbReference>
<feature type="repeat" description="WD" evidence="4">
    <location>
        <begin position="297"/>
        <end position="339"/>
    </location>
</feature>
<evidence type="ECO:0000256" key="3">
    <source>
        <dbReference type="ARBA" id="ARBA00022737"/>
    </source>
</evidence>
<keyword evidence="7" id="KW-1185">Reference proteome</keyword>
<keyword evidence="3" id="KW-0677">Repeat</keyword>
<dbReference type="KEGG" id="som:SOMG_02198"/>
<evidence type="ECO:0000256" key="2">
    <source>
        <dbReference type="ARBA" id="ARBA00022574"/>
    </source>
</evidence>
<dbReference type="InterPro" id="IPR015943">
    <property type="entry name" value="WD40/YVTN_repeat-like_dom_sf"/>
</dbReference>
<dbReference type="PANTHER" id="PTHR14091">
    <property type="entry name" value="PERIODIC TRYPTOPHAN PROTEIN 1"/>
    <property type="match status" value="1"/>
</dbReference>
<protein>
    <submittedName>
        <fullName evidence="6">WD repeat protein Pwp1</fullName>
    </submittedName>
</protein>
<gene>
    <name evidence="6" type="primary">pwp1</name>
    <name evidence="6" type="ORF">SOMG_02198</name>
</gene>
<keyword evidence="1" id="KW-0597">Phosphoprotein</keyword>
<dbReference type="AlphaFoldDB" id="A0AAE9W755"/>
<feature type="compositionally biased region" description="Acidic residues" evidence="5">
    <location>
        <begin position="496"/>
        <end position="529"/>
    </location>
</feature>
<feature type="region of interest" description="Disordered" evidence="5">
    <location>
        <begin position="43"/>
        <end position="80"/>
    </location>
</feature>
<feature type="repeat" description="WD" evidence="4">
    <location>
        <begin position="383"/>
        <end position="425"/>
    </location>
</feature>
<dbReference type="InterPro" id="IPR020472">
    <property type="entry name" value="WD40_PAC1"/>
</dbReference>
<feature type="region of interest" description="Disordered" evidence="5">
    <location>
        <begin position="489"/>
        <end position="529"/>
    </location>
</feature>
<feature type="region of interest" description="Disordered" evidence="5">
    <location>
        <begin position="236"/>
        <end position="255"/>
    </location>
</feature>
<dbReference type="PROSITE" id="PS00678">
    <property type="entry name" value="WD_REPEATS_1"/>
    <property type="match status" value="1"/>
</dbReference>
<feature type="compositionally biased region" description="Acidic residues" evidence="5">
    <location>
        <begin position="50"/>
        <end position="66"/>
    </location>
</feature>
<dbReference type="PROSITE" id="PS50294">
    <property type="entry name" value="WD_REPEATS_REGION"/>
    <property type="match status" value="3"/>
</dbReference>
<reference evidence="6 7" key="1">
    <citation type="journal article" date="2023" name="G3 (Bethesda)">
        <title>A high-quality reference genome for the fission yeast Schizosaccharomyces osmophilus.</title>
        <authorList>
            <person name="Jia G.S."/>
            <person name="Zhang W.C."/>
            <person name="Liang Y."/>
            <person name="Liu X.H."/>
            <person name="Rhind N."/>
            <person name="Pidoux A."/>
            <person name="Brysch-Herzberg M."/>
            <person name="Du L.L."/>
        </authorList>
    </citation>
    <scope>NUCLEOTIDE SEQUENCE [LARGE SCALE GENOMIC DNA]</scope>
    <source>
        <strain evidence="6 7">CBS 15793</strain>
    </source>
</reference>
<evidence type="ECO:0000313" key="7">
    <source>
        <dbReference type="Proteomes" id="UP001212411"/>
    </source>
</evidence>
<dbReference type="InterPro" id="IPR019775">
    <property type="entry name" value="WD40_repeat_CS"/>
</dbReference>
<sequence length="529" mass="58727">MSIISSVAFVPRGFAAEFPKTYELDEAEYERINNISKLKLEDARAQLENPDNEQENNEEALTDSEDQTASSGAGVQTAEEVDDELKEYQLDNYDDEEEEEQDDSLSAFSNIKGIQYHENGENDPYVTMNTQEEEQVEREEMQIYPTDNLLLAARTEDNMSHVEVYLYESNEENLYVHHDFLLPSFPLCLEWLDYKVGTSDDTPGNYVAVGTFDTEIEIWNLDVVDAVYPAAVLGASGASSTSNKKKKKAPKVNPKTHTDAVLALSSNRNAHNLLASGSADSSIKLWDLASCTCVKSFTYHTDKVSSLSWHPKMPSVLLSGSYDKTVRIADLRADAAPLSITIDSDVENVAWDPHNENNFFIGSDAGILYYCDARDMSKPVWQLQAHDGPISCLSINPNIPFFVATGSTDRMVKLWNTSDNAPKLAVSRDLDVGRVFTCSFIPDEPVAFHLAASGSKGLVRVWDTATNSGVRRAFDTRVSKDSVASKERVVQLDDAAANDDSDEEDEYEDIEANDEDDDSADEGEDQDMA</sequence>
<dbReference type="Proteomes" id="UP001212411">
    <property type="component" value="Chromosome 1"/>
</dbReference>
<evidence type="ECO:0000256" key="1">
    <source>
        <dbReference type="ARBA" id="ARBA00022553"/>
    </source>
</evidence>
<proteinExistence type="predicted"/>
<dbReference type="PANTHER" id="PTHR14091:SF0">
    <property type="entry name" value="PERIODIC TRYPTOPHAN PROTEIN 1 HOMOLOG"/>
    <property type="match status" value="1"/>
</dbReference>
<evidence type="ECO:0000256" key="4">
    <source>
        <dbReference type="PROSITE-ProRule" id="PRU00221"/>
    </source>
</evidence>
<dbReference type="InterPro" id="IPR036322">
    <property type="entry name" value="WD40_repeat_dom_sf"/>
</dbReference>
<feature type="repeat" description="WD" evidence="4">
    <location>
        <begin position="254"/>
        <end position="296"/>
    </location>
</feature>
<dbReference type="InterPro" id="IPR044285">
    <property type="entry name" value="PWP1"/>
</dbReference>
<dbReference type="SMART" id="SM00320">
    <property type="entry name" value="WD40"/>
    <property type="match status" value="5"/>
</dbReference>
<dbReference type="Pfam" id="PF00400">
    <property type="entry name" value="WD40"/>
    <property type="match status" value="3"/>
</dbReference>
<dbReference type="GeneID" id="80875679"/>
<evidence type="ECO:0000256" key="5">
    <source>
        <dbReference type="SAM" id="MobiDB-lite"/>
    </source>
</evidence>
<accession>A0AAE9W755</accession>
<dbReference type="Gene3D" id="2.130.10.10">
    <property type="entry name" value="YVTN repeat-like/Quinoprotein amine dehydrogenase"/>
    <property type="match status" value="2"/>
</dbReference>
<keyword evidence="2 4" id="KW-0853">WD repeat</keyword>
<dbReference type="InterPro" id="IPR001680">
    <property type="entry name" value="WD40_rpt"/>
</dbReference>
<dbReference type="EMBL" id="CP115611">
    <property type="protein sequence ID" value="WBW70690.1"/>
    <property type="molecule type" value="Genomic_DNA"/>
</dbReference>
<dbReference type="RefSeq" id="XP_056034933.1">
    <property type="nucleotide sequence ID" value="XM_056180990.1"/>
</dbReference>
<organism evidence="6 7">
    <name type="scientific">Schizosaccharomyces osmophilus</name>
    <dbReference type="NCBI Taxonomy" id="2545709"/>
    <lineage>
        <taxon>Eukaryota</taxon>
        <taxon>Fungi</taxon>
        <taxon>Dikarya</taxon>
        <taxon>Ascomycota</taxon>
        <taxon>Taphrinomycotina</taxon>
        <taxon>Schizosaccharomycetes</taxon>
        <taxon>Schizosaccharomycetales</taxon>
        <taxon>Schizosaccharomycetaceae</taxon>
        <taxon>Schizosaccharomyces</taxon>
    </lineage>
</organism>
<evidence type="ECO:0000313" key="6">
    <source>
        <dbReference type="EMBL" id="WBW70690.1"/>
    </source>
</evidence>
<dbReference type="PRINTS" id="PR00320">
    <property type="entry name" value="GPROTEINBRPT"/>
</dbReference>
<dbReference type="SUPFAM" id="SSF50978">
    <property type="entry name" value="WD40 repeat-like"/>
    <property type="match status" value="1"/>
</dbReference>